<proteinExistence type="predicted"/>
<dbReference type="PANTHER" id="PTHR34203:SF15">
    <property type="entry name" value="SLL1173 PROTEIN"/>
    <property type="match status" value="1"/>
</dbReference>
<dbReference type="Gene3D" id="3.40.50.150">
    <property type="entry name" value="Vaccinia Virus protein VP39"/>
    <property type="match status" value="1"/>
</dbReference>
<accession>A0A1J0W3A8</accession>
<name>A0A1J0W3A8_9NOCA</name>
<keyword evidence="3" id="KW-1185">Reference proteome</keyword>
<dbReference type="KEGG" id="nsl:BOX37_26430"/>
<feature type="domain" description="Methyltransferase FkbM" evidence="1">
    <location>
        <begin position="27"/>
        <end position="202"/>
    </location>
</feature>
<protein>
    <recommendedName>
        <fullName evidence="1">Methyltransferase FkbM domain-containing protein</fullName>
    </recommendedName>
</protein>
<dbReference type="InterPro" id="IPR006342">
    <property type="entry name" value="FkbM_mtfrase"/>
</dbReference>
<dbReference type="Pfam" id="PF05050">
    <property type="entry name" value="Methyltransf_21"/>
    <property type="match status" value="1"/>
</dbReference>
<dbReference type="NCBIfam" id="TIGR01444">
    <property type="entry name" value="fkbM_fam"/>
    <property type="match status" value="1"/>
</dbReference>
<organism evidence="2 3">
    <name type="scientific">Nocardia mangyaensis</name>
    <dbReference type="NCBI Taxonomy" id="2213200"/>
    <lineage>
        <taxon>Bacteria</taxon>
        <taxon>Bacillati</taxon>
        <taxon>Actinomycetota</taxon>
        <taxon>Actinomycetes</taxon>
        <taxon>Mycobacteriales</taxon>
        <taxon>Nocardiaceae</taxon>
        <taxon>Nocardia</taxon>
    </lineage>
</organism>
<evidence type="ECO:0000259" key="1">
    <source>
        <dbReference type="Pfam" id="PF05050"/>
    </source>
</evidence>
<dbReference type="AlphaFoldDB" id="A0A1J0W3A8"/>
<reference evidence="2" key="1">
    <citation type="submission" date="2016-11" db="EMBL/GenBank/DDBJ databases">
        <authorList>
            <person name="Jaros S."/>
            <person name="Januszkiewicz K."/>
            <person name="Wedrychowicz H."/>
        </authorList>
    </citation>
    <scope>NUCLEOTIDE SEQUENCE [LARGE SCALE GENOMIC DNA]</scope>
    <source>
        <strain evidence="2">Y48</strain>
    </source>
</reference>
<dbReference type="Proteomes" id="UP000183810">
    <property type="component" value="Chromosome"/>
</dbReference>
<dbReference type="EMBL" id="CP018082">
    <property type="protein sequence ID" value="APE38754.1"/>
    <property type="molecule type" value="Genomic_DNA"/>
</dbReference>
<evidence type="ECO:0000313" key="3">
    <source>
        <dbReference type="Proteomes" id="UP000183810"/>
    </source>
</evidence>
<sequence length="230" mass="25409">MSPRAWCIETEAAQLARLVAPGSVCIDIGAGYGLYSTLFAAAAGPDGRTLAIEANPRLTKRLHRLATVLRAPSLQPIGAAVSSASGVDTQLSVPYRNSMPVFGRAFMLHGAAHHGPNSEFDRDRLIDLTTTTLDELTEEFGVNRIDVIKVDIEGAEYAMLCGAHAVLTRHRPLWMLEIEERHLAKYGHRAADVVDLMASHGYAMYRWRGDQWQRCSHVSPTARNYLFRIP</sequence>
<dbReference type="InterPro" id="IPR029063">
    <property type="entry name" value="SAM-dependent_MTases_sf"/>
</dbReference>
<dbReference type="PANTHER" id="PTHR34203">
    <property type="entry name" value="METHYLTRANSFERASE, FKBM FAMILY PROTEIN"/>
    <property type="match status" value="1"/>
</dbReference>
<evidence type="ECO:0000313" key="2">
    <source>
        <dbReference type="EMBL" id="APE38754.1"/>
    </source>
</evidence>
<dbReference type="InterPro" id="IPR052514">
    <property type="entry name" value="SAM-dependent_MTase"/>
</dbReference>
<gene>
    <name evidence="2" type="ORF">BOX37_26430</name>
</gene>
<dbReference type="SUPFAM" id="SSF53335">
    <property type="entry name" value="S-adenosyl-L-methionine-dependent methyltransferases"/>
    <property type="match status" value="1"/>
</dbReference>